<keyword evidence="1" id="KW-0472">Membrane</keyword>
<dbReference type="Proteomes" id="UP001162131">
    <property type="component" value="Unassembled WGS sequence"/>
</dbReference>
<evidence type="ECO:0000313" key="2">
    <source>
        <dbReference type="EMBL" id="CAG9335021.1"/>
    </source>
</evidence>
<feature type="transmembrane region" description="Helical" evidence="1">
    <location>
        <begin position="97"/>
        <end position="118"/>
    </location>
</feature>
<evidence type="ECO:0000313" key="3">
    <source>
        <dbReference type="Proteomes" id="UP001162131"/>
    </source>
</evidence>
<dbReference type="AlphaFoldDB" id="A0AAU9KCM1"/>
<organism evidence="2 3">
    <name type="scientific">Blepharisma stoltei</name>
    <dbReference type="NCBI Taxonomy" id="1481888"/>
    <lineage>
        <taxon>Eukaryota</taxon>
        <taxon>Sar</taxon>
        <taxon>Alveolata</taxon>
        <taxon>Ciliophora</taxon>
        <taxon>Postciliodesmatophora</taxon>
        <taxon>Heterotrichea</taxon>
        <taxon>Heterotrichida</taxon>
        <taxon>Blepharismidae</taxon>
        <taxon>Blepharisma</taxon>
    </lineage>
</organism>
<reference evidence="2" key="1">
    <citation type="submission" date="2021-09" db="EMBL/GenBank/DDBJ databases">
        <authorList>
            <consortium name="AG Swart"/>
            <person name="Singh M."/>
            <person name="Singh A."/>
            <person name="Seah K."/>
            <person name="Emmerich C."/>
        </authorList>
    </citation>
    <scope>NUCLEOTIDE SEQUENCE</scope>
    <source>
        <strain evidence="2">ATCC30299</strain>
    </source>
</reference>
<proteinExistence type="predicted"/>
<feature type="transmembrane region" description="Helical" evidence="1">
    <location>
        <begin position="130"/>
        <end position="152"/>
    </location>
</feature>
<accession>A0AAU9KCM1</accession>
<feature type="transmembrane region" description="Helical" evidence="1">
    <location>
        <begin position="37"/>
        <end position="55"/>
    </location>
</feature>
<keyword evidence="1" id="KW-1133">Transmembrane helix</keyword>
<protein>
    <submittedName>
        <fullName evidence="2">Uncharacterized protein</fullName>
    </submittedName>
</protein>
<sequence length="207" mass="23988">MINMLISIIQCDYSTSLELKSAFLNYDCYSSCWNSEYLSIMIPTFWWVLYLLLAIQARPSWQEGQINLNIKSDPACIMIKSALQVTLIGIYKTFRIISQILHCSVYLFLIASYLIFIMHRKNFNYDRADLLQIFCTICAIWNGGLSLVYLILNSGHYSIYLSIQLLGLLIIIICSLIIMRKLPPSLLIKKEGKKFQIYLGLLWWMAA</sequence>
<keyword evidence="3" id="KW-1185">Reference proteome</keyword>
<feature type="transmembrane region" description="Helical" evidence="1">
    <location>
        <begin position="158"/>
        <end position="179"/>
    </location>
</feature>
<evidence type="ECO:0000256" key="1">
    <source>
        <dbReference type="SAM" id="Phobius"/>
    </source>
</evidence>
<name>A0AAU9KCM1_9CILI</name>
<dbReference type="EMBL" id="CAJZBQ010000060">
    <property type="protein sequence ID" value="CAG9335021.1"/>
    <property type="molecule type" value="Genomic_DNA"/>
</dbReference>
<comment type="caution">
    <text evidence="2">The sequence shown here is derived from an EMBL/GenBank/DDBJ whole genome shotgun (WGS) entry which is preliminary data.</text>
</comment>
<gene>
    <name evidence="2" type="ORF">BSTOLATCC_MIC62602</name>
</gene>
<keyword evidence="1" id="KW-0812">Transmembrane</keyword>